<dbReference type="AlphaFoldDB" id="A0AAV7QZA7"/>
<dbReference type="EMBL" id="JANPWB010000010">
    <property type="protein sequence ID" value="KAJ1145209.1"/>
    <property type="molecule type" value="Genomic_DNA"/>
</dbReference>
<gene>
    <name evidence="1" type="ORF">NDU88_011500</name>
</gene>
<reference evidence="1" key="1">
    <citation type="journal article" date="2022" name="bioRxiv">
        <title>Sequencing and chromosome-scale assembly of the giantPleurodeles waltlgenome.</title>
        <authorList>
            <person name="Brown T."/>
            <person name="Elewa A."/>
            <person name="Iarovenko S."/>
            <person name="Subramanian E."/>
            <person name="Araus A.J."/>
            <person name="Petzold A."/>
            <person name="Susuki M."/>
            <person name="Suzuki K.-i.T."/>
            <person name="Hayashi T."/>
            <person name="Toyoda A."/>
            <person name="Oliveira C."/>
            <person name="Osipova E."/>
            <person name="Leigh N.D."/>
            <person name="Simon A."/>
            <person name="Yun M.H."/>
        </authorList>
    </citation>
    <scope>NUCLEOTIDE SEQUENCE</scope>
    <source>
        <strain evidence="1">20211129_DDA</strain>
        <tissue evidence="1">Liver</tissue>
    </source>
</reference>
<sequence length="139" mass="15251">MTSPPAPRAVGLAHADCPVQKRFVAQNVHSTSHRSLRAGSQASLALLQACGSPPGITSRSWSPPGTSTGQRCRQASGRLRELISEEHRKDSPQQTCNYRGRSELQGTDLCRDLLSDDIIIPPSYLERVQLWVHRALDVV</sequence>
<protein>
    <submittedName>
        <fullName evidence="1">Uncharacterized protein</fullName>
    </submittedName>
</protein>
<proteinExistence type="predicted"/>
<comment type="caution">
    <text evidence="1">The sequence shown here is derived from an EMBL/GenBank/DDBJ whole genome shotgun (WGS) entry which is preliminary data.</text>
</comment>
<keyword evidence="2" id="KW-1185">Reference proteome</keyword>
<evidence type="ECO:0000313" key="1">
    <source>
        <dbReference type="EMBL" id="KAJ1145209.1"/>
    </source>
</evidence>
<accession>A0AAV7QZA7</accession>
<dbReference type="Proteomes" id="UP001066276">
    <property type="component" value="Chromosome 6"/>
</dbReference>
<name>A0AAV7QZA7_PLEWA</name>
<organism evidence="1 2">
    <name type="scientific">Pleurodeles waltl</name>
    <name type="common">Iberian ribbed newt</name>
    <dbReference type="NCBI Taxonomy" id="8319"/>
    <lineage>
        <taxon>Eukaryota</taxon>
        <taxon>Metazoa</taxon>
        <taxon>Chordata</taxon>
        <taxon>Craniata</taxon>
        <taxon>Vertebrata</taxon>
        <taxon>Euteleostomi</taxon>
        <taxon>Amphibia</taxon>
        <taxon>Batrachia</taxon>
        <taxon>Caudata</taxon>
        <taxon>Salamandroidea</taxon>
        <taxon>Salamandridae</taxon>
        <taxon>Pleurodelinae</taxon>
        <taxon>Pleurodeles</taxon>
    </lineage>
</organism>
<evidence type="ECO:0000313" key="2">
    <source>
        <dbReference type="Proteomes" id="UP001066276"/>
    </source>
</evidence>